<accession>A0A1L3JD97</accession>
<proteinExistence type="predicted"/>
<dbReference type="RefSeq" id="WP_072559758.1">
    <property type="nucleotide sequence ID" value="NZ_CP018154.1"/>
</dbReference>
<dbReference type="Gene3D" id="3.40.630.40">
    <property type="entry name" value="Zn-dependent exopeptidases"/>
    <property type="match status" value="1"/>
</dbReference>
<gene>
    <name evidence="1" type="ORF">LPB140_10280</name>
</gene>
<reference evidence="1 2" key="1">
    <citation type="submission" date="2016-11" db="EMBL/GenBank/DDBJ databases">
        <title>Sphingorhabdus sp. LPB0140, isolated from marine environment.</title>
        <authorList>
            <person name="Kim E."/>
            <person name="Yi H."/>
        </authorList>
    </citation>
    <scope>NUCLEOTIDE SEQUENCE [LARGE SCALE GENOMIC DNA]</scope>
    <source>
        <strain evidence="1 2">LPB0140</strain>
    </source>
</reference>
<organism evidence="1 2">
    <name type="scientific">Sphingorhabdus lutea</name>
    <dbReference type="NCBI Taxonomy" id="1913578"/>
    <lineage>
        <taxon>Bacteria</taxon>
        <taxon>Pseudomonadati</taxon>
        <taxon>Pseudomonadota</taxon>
        <taxon>Alphaproteobacteria</taxon>
        <taxon>Sphingomonadales</taxon>
        <taxon>Sphingomonadaceae</taxon>
        <taxon>Sphingorhabdus</taxon>
    </lineage>
</organism>
<protein>
    <recommendedName>
        <fullName evidence="3">N-formylglutamate amidohydrolase</fullName>
    </recommendedName>
</protein>
<keyword evidence="2" id="KW-1185">Reference proteome</keyword>
<evidence type="ECO:0008006" key="3">
    <source>
        <dbReference type="Google" id="ProtNLM"/>
    </source>
</evidence>
<name>A0A1L3JD97_9SPHN</name>
<dbReference type="InterPro" id="IPR007709">
    <property type="entry name" value="N-FG_amidohydro"/>
</dbReference>
<dbReference type="STRING" id="1913578.LPB140_10280"/>
<sequence>MVDIITPSFNIYGHDDIKLPILLSVPHCGRFYPPEILGQLRISPSALIKLEDRYVDILAAPSKRAGFPNIMANMARAWIDLNRAPDEVDAQMIIGARQGDFAQPSAKVRGGLGLIPRRMAPWGDIWKGRMTRQDLDNRIENFHIPYHEKITQILGQMKSQFGSAMLIDLHSMPPILNGGDALTPYGGDNDYNIDDNNVPDIVIGDIFGSTCDNYLTDLVINHFSQLNYVCRANKKRKLKVAMNAPYAGGYILRRHSRPARGIYAIQIEIGRHLYLDENLFEPITQSSRIIGGSIALLITKLAEIMLGQHIANAAE</sequence>
<evidence type="ECO:0000313" key="2">
    <source>
        <dbReference type="Proteomes" id="UP000242561"/>
    </source>
</evidence>
<dbReference type="Pfam" id="PF05013">
    <property type="entry name" value="FGase"/>
    <property type="match status" value="1"/>
</dbReference>
<dbReference type="EMBL" id="CP018154">
    <property type="protein sequence ID" value="APG63106.1"/>
    <property type="molecule type" value="Genomic_DNA"/>
</dbReference>
<evidence type="ECO:0000313" key="1">
    <source>
        <dbReference type="EMBL" id="APG63106.1"/>
    </source>
</evidence>
<dbReference type="KEGG" id="sphl:LPB140_10280"/>
<dbReference type="AlphaFoldDB" id="A0A1L3JD97"/>
<dbReference type="SUPFAM" id="SSF53187">
    <property type="entry name" value="Zn-dependent exopeptidases"/>
    <property type="match status" value="1"/>
</dbReference>
<dbReference type="Proteomes" id="UP000242561">
    <property type="component" value="Chromosome"/>
</dbReference>